<keyword evidence="2" id="KW-1185">Reference proteome</keyword>
<name>A0A212R8I4_9PROT</name>
<gene>
    <name evidence="1" type="ORF">SAMN07250955_106203</name>
</gene>
<accession>A0A212R8I4</accession>
<dbReference type="EMBL" id="FYEH01000006">
    <property type="protein sequence ID" value="SNB68507.1"/>
    <property type="molecule type" value="Genomic_DNA"/>
</dbReference>
<dbReference type="Proteomes" id="UP000197065">
    <property type="component" value="Unassembled WGS sequence"/>
</dbReference>
<protein>
    <submittedName>
        <fullName evidence="1">Uncharacterized protein</fullName>
    </submittedName>
</protein>
<proteinExistence type="predicted"/>
<organism evidence="1 2">
    <name type="scientific">Arboricoccus pini</name>
    <dbReference type="NCBI Taxonomy" id="1963835"/>
    <lineage>
        <taxon>Bacteria</taxon>
        <taxon>Pseudomonadati</taxon>
        <taxon>Pseudomonadota</taxon>
        <taxon>Alphaproteobacteria</taxon>
        <taxon>Geminicoccales</taxon>
        <taxon>Geminicoccaceae</taxon>
        <taxon>Arboricoccus</taxon>
    </lineage>
</organism>
<sequence length="122" mass="13800">MIHGFTFEPSDPQEHGEFVTCNGTLDSPLRIEGINRELDFTFRKGDRRVVTRVTLGRVRVDVTLPDDEFEEVNERVRAPNGLPLRAAVMNVIDTQPYDRALRTVPPGEPEIDNIRTLTAPSK</sequence>
<evidence type="ECO:0000313" key="2">
    <source>
        <dbReference type="Proteomes" id="UP000197065"/>
    </source>
</evidence>
<evidence type="ECO:0000313" key="1">
    <source>
        <dbReference type="EMBL" id="SNB68507.1"/>
    </source>
</evidence>
<dbReference type="AlphaFoldDB" id="A0A212R8I4"/>
<reference evidence="1 2" key="1">
    <citation type="submission" date="2017-06" db="EMBL/GenBank/DDBJ databases">
        <authorList>
            <person name="Kim H.J."/>
            <person name="Triplett B.A."/>
        </authorList>
    </citation>
    <scope>NUCLEOTIDE SEQUENCE [LARGE SCALE GENOMIC DNA]</scope>
    <source>
        <strain evidence="1 2">B29T1</strain>
    </source>
</reference>